<dbReference type="InterPro" id="IPR036047">
    <property type="entry name" value="F-box-like_dom_sf"/>
</dbReference>
<dbReference type="SMART" id="SM00256">
    <property type="entry name" value="FBOX"/>
    <property type="match status" value="1"/>
</dbReference>
<dbReference type="PANTHER" id="PTHR31111:SF136">
    <property type="entry name" value="F-BOX ASSOCIATED DOMAIN-CONTAINING PROTEIN"/>
    <property type="match status" value="1"/>
</dbReference>
<dbReference type="PROSITE" id="PS50181">
    <property type="entry name" value="FBOX"/>
    <property type="match status" value="1"/>
</dbReference>
<evidence type="ECO:0000313" key="2">
    <source>
        <dbReference type="EMBL" id="MQL83170.1"/>
    </source>
</evidence>
<feature type="non-terminal residue" evidence="2">
    <location>
        <position position="1"/>
    </location>
</feature>
<dbReference type="SUPFAM" id="SSF81383">
    <property type="entry name" value="F-box domain"/>
    <property type="match status" value="1"/>
</dbReference>
<name>A0A843UMZ4_COLES</name>
<evidence type="ECO:0000259" key="1">
    <source>
        <dbReference type="PROSITE" id="PS50181"/>
    </source>
</evidence>
<dbReference type="InterPro" id="IPR017451">
    <property type="entry name" value="F-box-assoc_interact_dom"/>
</dbReference>
<dbReference type="OrthoDB" id="757939at2759"/>
<reference evidence="2" key="1">
    <citation type="submission" date="2017-07" db="EMBL/GenBank/DDBJ databases">
        <title>Taro Niue Genome Assembly and Annotation.</title>
        <authorList>
            <person name="Atibalentja N."/>
            <person name="Keating K."/>
            <person name="Fields C.J."/>
        </authorList>
    </citation>
    <scope>NUCLEOTIDE SEQUENCE</scope>
    <source>
        <strain evidence="2">Niue_2</strain>
        <tissue evidence="2">Leaf</tissue>
    </source>
</reference>
<accession>A0A843UMZ4</accession>
<organism evidence="2 3">
    <name type="scientific">Colocasia esculenta</name>
    <name type="common">Wild taro</name>
    <name type="synonym">Arum esculentum</name>
    <dbReference type="NCBI Taxonomy" id="4460"/>
    <lineage>
        <taxon>Eukaryota</taxon>
        <taxon>Viridiplantae</taxon>
        <taxon>Streptophyta</taxon>
        <taxon>Embryophyta</taxon>
        <taxon>Tracheophyta</taxon>
        <taxon>Spermatophyta</taxon>
        <taxon>Magnoliopsida</taxon>
        <taxon>Liliopsida</taxon>
        <taxon>Araceae</taxon>
        <taxon>Aroideae</taxon>
        <taxon>Colocasieae</taxon>
        <taxon>Colocasia</taxon>
    </lineage>
</organism>
<protein>
    <recommendedName>
        <fullName evidence="1">F-box domain-containing protein</fullName>
    </recommendedName>
</protein>
<dbReference type="PANTHER" id="PTHR31111">
    <property type="entry name" value="BNAA05G37150D PROTEIN-RELATED"/>
    <property type="match status" value="1"/>
</dbReference>
<dbReference type="InterPro" id="IPR013187">
    <property type="entry name" value="F-box-assoc_dom_typ3"/>
</dbReference>
<dbReference type="AlphaFoldDB" id="A0A843UMZ4"/>
<keyword evidence="3" id="KW-1185">Reference proteome</keyword>
<dbReference type="Pfam" id="PF08268">
    <property type="entry name" value="FBA_3"/>
    <property type="match status" value="1"/>
</dbReference>
<dbReference type="Proteomes" id="UP000652761">
    <property type="component" value="Unassembled WGS sequence"/>
</dbReference>
<dbReference type="EMBL" id="NMUH01000679">
    <property type="protein sequence ID" value="MQL83170.1"/>
    <property type="molecule type" value="Genomic_DNA"/>
</dbReference>
<feature type="domain" description="F-box" evidence="1">
    <location>
        <begin position="3"/>
        <end position="48"/>
    </location>
</feature>
<dbReference type="NCBIfam" id="TIGR01640">
    <property type="entry name" value="F_box_assoc_1"/>
    <property type="match status" value="1"/>
</dbReference>
<sequence>MVGLQIERIPRDVFFNMFSRLPIKCLARLRCVSKFINGIISDPLFQKLHFETSAPEVYPLIFTYRIWRENIISLNQMQLQDQKLQVRFTSIGHLLTSGPHEFVGTCNGLLCFAPCTPEEPLLICNPITSEYISLSKPAVNPLDQSCATTFGFGFQPSSKEHKVVRILAVPANGRDEVPDFHITAEVYTLGAAAGLWRKVQSFPYAPQGGQVFAQGALHWKIHGQHRLEHESDHIMSFDLSTEEFSTTLHPSFEHELSIVELRGSLSAITFSWRQMTVWVSKDRLNNEWDMEYCIPLGVPRGLDSRFPRLVCMWESDGVLVTWLQDRATMFPLKTYYDDQPKERGNNLPPPRYIGDSELYSETSVHQAMTKAAFITTSCVDIDDELGQALHINFLLGDR</sequence>
<evidence type="ECO:0000313" key="3">
    <source>
        <dbReference type="Proteomes" id="UP000652761"/>
    </source>
</evidence>
<gene>
    <name evidence="2" type="ORF">Taro_015659</name>
</gene>
<dbReference type="InterPro" id="IPR001810">
    <property type="entry name" value="F-box_dom"/>
</dbReference>
<proteinExistence type="predicted"/>
<dbReference type="Pfam" id="PF12937">
    <property type="entry name" value="F-box-like"/>
    <property type="match status" value="1"/>
</dbReference>
<comment type="caution">
    <text evidence="2">The sequence shown here is derived from an EMBL/GenBank/DDBJ whole genome shotgun (WGS) entry which is preliminary data.</text>
</comment>